<dbReference type="EMBL" id="JACYFC010000003">
    <property type="protein sequence ID" value="MBD5771532.1"/>
    <property type="molecule type" value="Genomic_DNA"/>
</dbReference>
<feature type="domain" description="GGDEF" evidence="4">
    <location>
        <begin position="338"/>
        <end position="471"/>
    </location>
</feature>
<dbReference type="SUPFAM" id="SSF55073">
    <property type="entry name" value="Nucleotide cyclase"/>
    <property type="match status" value="1"/>
</dbReference>
<organism evidence="5 6">
    <name type="scientific">Marinomonas colpomeniae</name>
    <dbReference type="NCBI Taxonomy" id="2774408"/>
    <lineage>
        <taxon>Bacteria</taxon>
        <taxon>Pseudomonadati</taxon>
        <taxon>Pseudomonadota</taxon>
        <taxon>Gammaproteobacteria</taxon>
        <taxon>Oceanospirillales</taxon>
        <taxon>Oceanospirillaceae</taxon>
        <taxon>Marinomonas</taxon>
    </lineage>
</organism>
<evidence type="ECO:0000259" key="4">
    <source>
        <dbReference type="PROSITE" id="PS50887"/>
    </source>
</evidence>
<dbReference type="PANTHER" id="PTHR44757">
    <property type="entry name" value="DIGUANYLATE CYCLASE DGCP"/>
    <property type="match status" value="1"/>
</dbReference>
<dbReference type="InterPro" id="IPR052155">
    <property type="entry name" value="Biofilm_reg_signaling"/>
</dbReference>
<dbReference type="Pfam" id="PF00990">
    <property type="entry name" value="GGDEF"/>
    <property type="match status" value="1"/>
</dbReference>
<keyword evidence="1" id="KW-0472">Membrane</keyword>
<dbReference type="InterPro" id="IPR000014">
    <property type="entry name" value="PAS"/>
</dbReference>
<dbReference type="SMART" id="SM00052">
    <property type="entry name" value="EAL"/>
    <property type="match status" value="1"/>
</dbReference>
<dbReference type="RefSeq" id="WP_191594903.1">
    <property type="nucleotide sequence ID" value="NZ_JACYFC010000003.1"/>
</dbReference>
<dbReference type="SUPFAM" id="SSF55785">
    <property type="entry name" value="PYP-like sensor domain (PAS domain)"/>
    <property type="match status" value="1"/>
</dbReference>
<comment type="caution">
    <text evidence="5">The sequence shown here is derived from an EMBL/GenBank/DDBJ whole genome shotgun (WGS) entry which is preliminary data.</text>
</comment>
<dbReference type="InterPro" id="IPR035965">
    <property type="entry name" value="PAS-like_dom_sf"/>
</dbReference>
<keyword evidence="1" id="KW-0812">Transmembrane</keyword>
<dbReference type="CDD" id="cd00130">
    <property type="entry name" value="PAS"/>
    <property type="match status" value="1"/>
</dbReference>
<dbReference type="Pfam" id="PF13426">
    <property type="entry name" value="PAS_9"/>
    <property type="match status" value="1"/>
</dbReference>
<reference evidence="5 6" key="1">
    <citation type="submission" date="2020-09" db="EMBL/GenBank/DDBJ databases">
        <title>Marinomonas sp. nov., isolated from the cysticercosis algae of Qingdao, China.</title>
        <authorList>
            <person name="Sun X."/>
        </authorList>
    </citation>
    <scope>NUCLEOTIDE SEQUENCE [LARGE SCALE GENOMIC DNA]</scope>
    <source>
        <strain evidence="5 6">SM2066</strain>
    </source>
</reference>
<dbReference type="CDD" id="cd01948">
    <property type="entry name" value="EAL"/>
    <property type="match status" value="1"/>
</dbReference>
<evidence type="ECO:0000259" key="3">
    <source>
        <dbReference type="PROSITE" id="PS50883"/>
    </source>
</evidence>
<dbReference type="PANTHER" id="PTHR44757:SF4">
    <property type="entry name" value="DIGUANYLATE CYCLASE DGCE-RELATED"/>
    <property type="match status" value="1"/>
</dbReference>
<sequence>MKLSKDKQQAKVLTNLSIVISLVVALSLPIVYAVVSYQGLASSLYFKARIKAHAQSDIITTLPNTWMYAENRIYGVLEREPVILDNEFVQLFDENGGLIISTGSKIESWQIERSYPLKDINKVVGKITVSTSLSNLYLDVFIVSILGLILGSVVFLILRLLPISALKRISDELYTEKERAEVTLNSIKETIIVSDAEGRLLYFNTSAEKMFGNLLFKYKDENFTELLRITDNESSAKIESTLVRTLDSKKITTCNERSVLSTPSNLQIEVEERCTPVFDSKGALTGAVLCLRDVTEARENLKRKSWEASHDILTGLVNRQEFERRTTNAIKKANNTAVKYVVFYMDLDRFKVINDSCGHNAGDELLKQLTRIIGCHIRGGDTFARLGGDEFGLLLENCSEEKGIQMANALLNAVDSFQFFWEQKIHTIGISIGITVINRDSFSLMDVLGQADSACYWAKDQGRQRFCFFKESDVQLAARRSETGWVEKITGALKDDRFVLYHQTYRSLKGEDATSVHLEILLRMLSEDDEIILPYHFFPAAERYNLVAEIDRWVINKVLSEYHTVKELYPNKKLMISINLSGGSINSPNLLDYIKNKILEFNVNPEELCFEITETVAVKDIVSAIEFISGCKKLGVKFALDDFGAGSSSFGYLKQLPVDYLKIDGGFVKNIEHDLIDRAMTETMNKIGHIMQKTTVAEFAENQSIIDILDDMGVDYAQGYGVCLPKPLLPDNKP</sequence>
<dbReference type="InterPro" id="IPR029787">
    <property type="entry name" value="Nucleotide_cyclase"/>
</dbReference>
<feature type="transmembrane region" description="Helical" evidence="1">
    <location>
        <begin position="12"/>
        <end position="35"/>
    </location>
</feature>
<dbReference type="Proteomes" id="UP000604161">
    <property type="component" value="Unassembled WGS sequence"/>
</dbReference>
<dbReference type="PROSITE" id="PS50883">
    <property type="entry name" value="EAL"/>
    <property type="match status" value="1"/>
</dbReference>
<dbReference type="InterPro" id="IPR001633">
    <property type="entry name" value="EAL_dom"/>
</dbReference>
<dbReference type="Gene3D" id="3.20.20.450">
    <property type="entry name" value="EAL domain"/>
    <property type="match status" value="1"/>
</dbReference>
<dbReference type="NCBIfam" id="TIGR00254">
    <property type="entry name" value="GGDEF"/>
    <property type="match status" value="1"/>
</dbReference>
<dbReference type="Gene3D" id="3.30.450.20">
    <property type="entry name" value="PAS domain"/>
    <property type="match status" value="1"/>
</dbReference>
<name>A0ABR8P417_9GAMM</name>
<dbReference type="SMART" id="SM00267">
    <property type="entry name" value="GGDEF"/>
    <property type="match status" value="1"/>
</dbReference>
<feature type="domain" description="EAL" evidence="3">
    <location>
        <begin position="482"/>
        <end position="734"/>
    </location>
</feature>
<evidence type="ECO:0000256" key="1">
    <source>
        <dbReference type="SAM" id="Phobius"/>
    </source>
</evidence>
<protein>
    <submittedName>
        <fullName evidence="5">EAL domain-containing protein</fullName>
    </submittedName>
</protein>
<dbReference type="InterPro" id="IPR000160">
    <property type="entry name" value="GGDEF_dom"/>
</dbReference>
<evidence type="ECO:0000313" key="6">
    <source>
        <dbReference type="Proteomes" id="UP000604161"/>
    </source>
</evidence>
<dbReference type="SUPFAM" id="SSF141868">
    <property type="entry name" value="EAL domain-like"/>
    <property type="match status" value="1"/>
</dbReference>
<keyword evidence="6" id="KW-1185">Reference proteome</keyword>
<feature type="transmembrane region" description="Helical" evidence="1">
    <location>
        <begin position="140"/>
        <end position="161"/>
    </location>
</feature>
<dbReference type="PROSITE" id="PS50887">
    <property type="entry name" value="GGDEF"/>
    <property type="match status" value="1"/>
</dbReference>
<dbReference type="PROSITE" id="PS50112">
    <property type="entry name" value="PAS"/>
    <property type="match status" value="1"/>
</dbReference>
<feature type="domain" description="PAS" evidence="2">
    <location>
        <begin position="176"/>
        <end position="249"/>
    </location>
</feature>
<dbReference type="InterPro" id="IPR043128">
    <property type="entry name" value="Rev_trsase/Diguanyl_cyclase"/>
</dbReference>
<dbReference type="CDD" id="cd01949">
    <property type="entry name" value="GGDEF"/>
    <property type="match status" value="1"/>
</dbReference>
<dbReference type="Gene3D" id="3.30.70.270">
    <property type="match status" value="1"/>
</dbReference>
<dbReference type="InterPro" id="IPR035919">
    <property type="entry name" value="EAL_sf"/>
</dbReference>
<accession>A0ABR8P417</accession>
<proteinExistence type="predicted"/>
<dbReference type="NCBIfam" id="TIGR00229">
    <property type="entry name" value="sensory_box"/>
    <property type="match status" value="1"/>
</dbReference>
<keyword evidence="1" id="KW-1133">Transmembrane helix</keyword>
<dbReference type="Pfam" id="PF00563">
    <property type="entry name" value="EAL"/>
    <property type="match status" value="1"/>
</dbReference>
<dbReference type="SMART" id="SM00091">
    <property type="entry name" value="PAS"/>
    <property type="match status" value="1"/>
</dbReference>
<evidence type="ECO:0000313" key="5">
    <source>
        <dbReference type="EMBL" id="MBD5771532.1"/>
    </source>
</evidence>
<evidence type="ECO:0000259" key="2">
    <source>
        <dbReference type="PROSITE" id="PS50112"/>
    </source>
</evidence>
<gene>
    <name evidence="5" type="ORF">IF202_10765</name>
</gene>